<dbReference type="EMBL" id="JNVN01001988">
    <property type="protein sequence ID" value="KHJ32564.1"/>
    <property type="molecule type" value="Genomic_DNA"/>
</dbReference>
<sequence>MTTPTISQQDLDLFYSLHFSPNNIDHFTRQFLEPEEAQDPEDDCLGYYEDGTKRTLTDEQIAIFRHSELHRSVRFKQLSTEKQTSNLHAQSKDTISSIEIDDSQTMETIICTPIKVQNERPLTNKARKALKAKQKGYFRQAIKPDLRKRTWDKVELGLESLDYDESQNNSISRGAKSARRRQITYDE</sequence>
<dbReference type="Proteomes" id="UP000030854">
    <property type="component" value="Unassembled WGS sequence"/>
</dbReference>
<evidence type="ECO:0000313" key="2">
    <source>
        <dbReference type="EMBL" id="KHJ32564.1"/>
    </source>
</evidence>
<dbReference type="STRING" id="52586.A0A0B1P7A9"/>
<proteinExistence type="predicted"/>
<keyword evidence="3" id="KW-1185">Reference proteome</keyword>
<comment type="caution">
    <text evidence="2">The sequence shown here is derived from an EMBL/GenBank/DDBJ whole genome shotgun (WGS) entry which is preliminary data.</text>
</comment>
<feature type="compositionally biased region" description="Basic residues" evidence="1">
    <location>
        <begin position="176"/>
        <end position="187"/>
    </location>
</feature>
<dbReference type="Pfam" id="PF12720">
    <property type="entry name" value="DUF3807"/>
    <property type="match status" value="1"/>
</dbReference>
<dbReference type="PANTHER" id="PTHR40642">
    <property type="entry name" value="YALI0F31295P"/>
    <property type="match status" value="1"/>
</dbReference>
<dbReference type="InterPro" id="IPR024526">
    <property type="entry name" value="DUF3807"/>
</dbReference>
<organism evidence="2 3">
    <name type="scientific">Uncinula necator</name>
    <name type="common">Grape powdery mildew</name>
    <dbReference type="NCBI Taxonomy" id="52586"/>
    <lineage>
        <taxon>Eukaryota</taxon>
        <taxon>Fungi</taxon>
        <taxon>Dikarya</taxon>
        <taxon>Ascomycota</taxon>
        <taxon>Pezizomycotina</taxon>
        <taxon>Leotiomycetes</taxon>
        <taxon>Erysiphales</taxon>
        <taxon>Erysiphaceae</taxon>
        <taxon>Erysiphe</taxon>
    </lineage>
</organism>
<accession>A0A0B1P7A9</accession>
<evidence type="ECO:0000313" key="3">
    <source>
        <dbReference type="Proteomes" id="UP000030854"/>
    </source>
</evidence>
<name>A0A0B1P7A9_UNCNE</name>
<protein>
    <submittedName>
        <fullName evidence="2">Uncharacterized protein</fullName>
    </submittedName>
</protein>
<dbReference type="HOGENOM" id="CLU_086075_1_0_1"/>
<dbReference type="AlphaFoldDB" id="A0A0B1P7A9"/>
<dbReference type="OMA" id="ISEADMF"/>
<reference evidence="2 3" key="1">
    <citation type="journal article" date="2014" name="BMC Genomics">
        <title>Adaptive genomic structural variation in the grape powdery mildew pathogen, Erysiphe necator.</title>
        <authorList>
            <person name="Jones L."/>
            <person name="Riaz S."/>
            <person name="Morales-Cruz A."/>
            <person name="Amrine K.C."/>
            <person name="McGuire B."/>
            <person name="Gubler W.D."/>
            <person name="Walker M.A."/>
            <person name="Cantu D."/>
        </authorList>
    </citation>
    <scope>NUCLEOTIDE SEQUENCE [LARGE SCALE GENOMIC DNA]</scope>
    <source>
        <strain evidence="3">c</strain>
    </source>
</reference>
<evidence type="ECO:0000256" key="1">
    <source>
        <dbReference type="SAM" id="MobiDB-lite"/>
    </source>
</evidence>
<dbReference type="OrthoDB" id="5422320at2759"/>
<dbReference type="PANTHER" id="PTHR40642:SF1">
    <property type="entry name" value="YALI0F31295P"/>
    <property type="match status" value="1"/>
</dbReference>
<gene>
    <name evidence="2" type="ORF">EV44_g5701</name>
</gene>
<feature type="region of interest" description="Disordered" evidence="1">
    <location>
        <begin position="165"/>
        <end position="187"/>
    </location>
</feature>